<organism evidence="12 13">
    <name type="scientific">Bicyclus anynana</name>
    <name type="common">Squinting bush brown butterfly</name>
    <dbReference type="NCBI Taxonomy" id="110368"/>
    <lineage>
        <taxon>Eukaryota</taxon>
        <taxon>Metazoa</taxon>
        <taxon>Ecdysozoa</taxon>
        <taxon>Arthropoda</taxon>
        <taxon>Hexapoda</taxon>
        <taxon>Insecta</taxon>
        <taxon>Pterygota</taxon>
        <taxon>Neoptera</taxon>
        <taxon>Endopterygota</taxon>
        <taxon>Lepidoptera</taxon>
        <taxon>Glossata</taxon>
        <taxon>Ditrysia</taxon>
        <taxon>Papilionoidea</taxon>
        <taxon>Nymphalidae</taxon>
        <taxon>Satyrinae</taxon>
        <taxon>Satyrini</taxon>
        <taxon>Mycalesina</taxon>
        <taxon>Bicyclus</taxon>
    </lineage>
</organism>
<dbReference type="PROSITE" id="PS00028">
    <property type="entry name" value="ZINC_FINGER_C2H2_1"/>
    <property type="match status" value="4"/>
</dbReference>
<keyword evidence="7" id="KW-0539">Nucleus</keyword>
<feature type="domain" description="C2H2-type" evidence="10">
    <location>
        <begin position="940"/>
        <end position="967"/>
    </location>
</feature>
<evidence type="ECO:0000256" key="2">
    <source>
        <dbReference type="ARBA" id="ARBA00022723"/>
    </source>
</evidence>
<dbReference type="SMART" id="SM00980">
    <property type="entry name" value="THAP"/>
    <property type="match status" value="1"/>
</dbReference>
<feature type="domain" description="C2H2-type" evidence="10">
    <location>
        <begin position="800"/>
        <end position="827"/>
    </location>
</feature>
<protein>
    <submittedName>
        <fullName evidence="13">Zinc finger protein 84 isoform X1</fullName>
    </submittedName>
</protein>
<keyword evidence="4 8" id="KW-0863">Zinc-finger</keyword>
<accession>A0ABM3LPK7</accession>
<feature type="domain" description="C2H2-type" evidence="10">
    <location>
        <begin position="485"/>
        <end position="512"/>
    </location>
</feature>
<keyword evidence="5" id="KW-0862">Zinc</keyword>
<feature type="domain" description="C2H2-type" evidence="10">
    <location>
        <begin position="828"/>
        <end position="855"/>
    </location>
</feature>
<evidence type="ECO:0000313" key="12">
    <source>
        <dbReference type="Proteomes" id="UP001652582"/>
    </source>
</evidence>
<evidence type="ECO:0000256" key="5">
    <source>
        <dbReference type="ARBA" id="ARBA00022833"/>
    </source>
</evidence>
<feature type="domain" description="C2H2-type" evidence="10">
    <location>
        <begin position="912"/>
        <end position="939"/>
    </location>
</feature>
<dbReference type="InterPro" id="IPR036236">
    <property type="entry name" value="Znf_C2H2_sf"/>
</dbReference>
<evidence type="ECO:0000256" key="3">
    <source>
        <dbReference type="ARBA" id="ARBA00022737"/>
    </source>
</evidence>
<feature type="domain" description="C2H2-type" evidence="10">
    <location>
        <begin position="653"/>
        <end position="680"/>
    </location>
</feature>
<name>A0ABM3LPK7_BICAN</name>
<dbReference type="Pfam" id="PF00096">
    <property type="entry name" value="zf-C2H2"/>
    <property type="match status" value="11"/>
</dbReference>
<evidence type="ECO:0000256" key="7">
    <source>
        <dbReference type="ARBA" id="ARBA00023242"/>
    </source>
</evidence>
<proteinExistence type="predicted"/>
<keyword evidence="12" id="KW-1185">Reference proteome</keyword>
<dbReference type="PROSITE" id="PS50950">
    <property type="entry name" value="ZF_THAP"/>
    <property type="match status" value="1"/>
</dbReference>
<dbReference type="RefSeq" id="XP_052741015.1">
    <property type="nucleotide sequence ID" value="XM_052885055.1"/>
</dbReference>
<feature type="domain" description="C2H2-type" evidence="10">
    <location>
        <begin position="457"/>
        <end position="484"/>
    </location>
</feature>
<gene>
    <name evidence="13" type="primary">LOC112058069</name>
</gene>
<feature type="domain" description="C2H2-type" evidence="10">
    <location>
        <begin position="541"/>
        <end position="568"/>
    </location>
</feature>
<evidence type="ECO:0000256" key="6">
    <source>
        <dbReference type="ARBA" id="ARBA00023125"/>
    </source>
</evidence>
<keyword evidence="6 9" id="KW-0238">DNA-binding</keyword>
<evidence type="ECO:0000256" key="1">
    <source>
        <dbReference type="ARBA" id="ARBA00004123"/>
    </source>
</evidence>
<evidence type="ECO:0000259" key="11">
    <source>
        <dbReference type="PROSITE" id="PS50950"/>
    </source>
</evidence>
<evidence type="ECO:0000313" key="13">
    <source>
        <dbReference type="RefSeq" id="XP_052741015.1"/>
    </source>
</evidence>
<evidence type="ECO:0000256" key="9">
    <source>
        <dbReference type="PROSITE-ProRule" id="PRU00309"/>
    </source>
</evidence>
<dbReference type="PANTHER" id="PTHR24394">
    <property type="entry name" value="ZINC FINGER PROTEIN"/>
    <property type="match status" value="1"/>
</dbReference>
<evidence type="ECO:0000259" key="10">
    <source>
        <dbReference type="PROSITE" id="PS50157"/>
    </source>
</evidence>
<feature type="domain" description="C2H2-type" evidence="10">
    <location>
        <begin position="305"/>
        <end position="332"/>
    </location>
</feature>
<keyword evidence="2" id="KW-0479">Metal-binding</keyword>
<feature type="domain" description="C2H2-type" evidence="10">
    <location>
        <begin position="597"/>
        <end position="624"/>
    </location>
</feature>
<feature type="domain" description="C2H2-type" evidence="10">
    <location>
        <begin position="569"/>
        <end position="596"/>
    </location>
</feature>
<dbReference type="Gene3D" id="6.20.210.20">
    <property type="entry name" value="THAP domain"/>
    <property type="match status" value="1"/>
</dbReference>
<dbReference type="PROSITE" id="PS50157">
    <property type="entry name" value="ZINC_FINGER_C2H2_2"/>
    <property type="match status" value="16"/>
</dbReference>
<feature type="domain" description="C2H2-type" evidence="10">
    <location>
        <begin position="625"/>
        <end position="652"/>
    </location>
</feature>
<comment type="subcellular location">
    <subcellularLocation>
        <location evidence="1">Nucleus</location>
    </subcellularLocation>
</comment>
<dbReference type="InterPro" id="IPR013087">
    <property type="entry name" value="Znf_C2H2_type"/>
</dbReference>
<dbReference type="SUPFAM" id="SSF57716">
    <property type="entry name" value="Glucocorticoid receptor-like (DNA-binding domain)"/>
    <property type="match status" value="1"/>
</dbReference>
<reference evidence="13" key="1">
    <citation type="submission" date="2025-08" db="UniProtKB">
        <authorList>
            <consortium name="RefSeq"/>
        </authorList>
    </citation>
    <scope>IDENTIFICATION</scope>
</reference>
<feature type="domain" description="THAP-type" evidence="11">
    <location>
        <begin position="1"/>
        <end position="82"/>
    </location>
</feature>
<dbReference type="SUPFAM" id="SSF57667">
    <property type="entry name" value="beta-beta-alpha zinc fingers"/>
    <property type="match status" value="8"/>
</dbReference>
<dbReference type="InterPro" id="IPR038441">
    <property type="entry name" value="THAP_Znf_sf"/>
</dbReference>
<evidence type="ECO:0000256" key="8">
    <source>
        <dbReference type="PROSITE-ProRule" id="PRU00042"/>
    </source>
</evidence>
<dbReference type="GeneID" id="112058069"/>
<feature type="domain" description="C2H2-type" evidence="10">
    <location>
        <begin position="513"/>
        <end position="540"/>
    </location>
</feature>
<dbReference type="PANTHER" id="PTHR24394:SF44">
    <property type="entry name" value="ZINC FINGER PROTEIN 271-LIKE"/>
    <property type="match status" value="1"/>
</dbReference>
<dbReference type="SMART" id="SM00355">
    <property type="entry name" value="ZnF_C2H2"/>
    <property type="match status" value="16"/>
</dbReference>
<keyword evidence="3" id="KW-0677">Repeat</keyword>
<dbReference type="Gene3D" id="3.30.160.60">
    <property type="entry name" value="Classic Zinc Finger"/>
    <property type="match status" value="15"/>
</dbReference>
<evidence type="ECO:0000256" key="4">
    <source>
        <dbReference type="ARBA" id="ARBA00022771"/>
    </source>
</evidence>
<feature type="domain" description="C2H2-type" evidence="10">
    <location>
        <begin position="968"/>
        <end position="995"/>
    </location>
</feature>
<sequence length="1036" mass="118384">MQCCVPFCENTYTTESKATGITFHELPEQEHLRDAWHSALGTQDHLLPDPAVVCSQHFVDDDFDKTNSSVRQINSNAVPSTLQMCMICLDTNSKLFLMNKYKLQEAYEQLTGKPLLKLCRRGNLKLTVCVMCAQKLNNFTTFRDLSLRTYSMMTDLVEQHNLITKQHEELMIHTTKDLKCNYTVKNFRANHCDLYIDHTNQEKTAEESILGDVTVLIKNENISHSEEKQMEAEEFVLGDVATVVMKKENVNEYLESAQDCDSDNSNNDLYDDGYSDIKIKLESEAINEANRKAAECVSIKSESIFECSFCSKGFVEENEYNEHLCMHVQNAASTSQVCDPHAGCSRDTMKKTKKRNLRLNVPRSSAVPVAINSQLSARLVTNNAVQATEAAGAIQKTEQTLATNIDLDDQSCQSAIKTFTEMTKIENSEFQLYIHNKPKKILLENAQMRNDTGVKVYSCETCNYRTSHKNNLQKHIRTHSGEKPYSCEICNFKTSRKNNLLMHIKTHSDEKPYSCEICNYKSALKKNFLRHMTIHTAEKPYSCEICNYRTSHKNNLMKHIRTHSGEKPYSCEICKFKTSQKNNLLTHIRTHSGEKPYSCEICNYKAALKRNLLRHMATHTDEKPYSCEICNYKSSLKSSLVRHMKTHPGEKPYSCEICEYQTTKQSDLRKHMRTHTDAIPSSSSACSNGPQQVQPTLLIGEGIWSLDPPRCTNADAPLSARLATNNEVQATIETDAIQKTEEIFEIEIRDPDNQLSLKTLTDNKCKNLEVQLHDIHKKPKEALLDSRNPRVKPNTVEKPFSCDICNYKCSQRCNLLQHMRIHSGEKPYSCETCNYKCSQKSTLLNHIKTHTGEKPYSCEKCNYKCARKNNLLTHIRTHSGEKPYSCEICNFKTSQKNNLLTHMKTHSDEKPYSCEICNYKASLKKNLLRHMVTHTGEKPYSCKICHYKSSQESSLVRHMKIHPGEKPYSCEICEYQSTKQSDLRKHMRTHTVAMPSSLSTYSNGPQQVQPTLLIGEGICSLDPPRCTNAGWWETLL</sequence>
<dbReference type="Proteomes" id="UP001652582">
    <property type="component" value="Chromosome 13"/>
</dbReference>
<feature type="domain" description="C2H2-type" evidence="10">
    <location>
        <begin position="884"/>
        <end position="911"/>
    </location>
</feature>
<feature type="domain" description="C2H2-type" evidence="10">
    <location>
        <begin position="856"/>
        <end position="883"/>
    </location>
</feature>
<dbReference type="InterPro" id="IPR006612">
    <property type="entry name" value="THAP_Znf"/>
</dbReference>